<dbReference type="InterPro" id="IPR005527">
    <property type="entry name" value="MinE"/>
</dbReference>
<dbReference type="Pfam" id="PF03776">
    <property type="entry name" value="MinE"/>
    <property type="match status" value="1"/>
</dbReference>
<dbReference type="EMBL" id="JAIWQS010000001">
    <property type="protein sequence ID" value="KAJ8774590.1"/>
    <property type="molecule type" value="Genomic_DNA"/>
</dbReference>
<dbReference type="PANTHER" id="PTHR33404:SF2">
    <property type="entry name" value="CELL DIVISION TOPOLOGICAL SPECIFICITY FACTOR HOMOLOG, CHLOROPLASTIC"/>
    <property type="match status" value="1"/>
</dbReference>
<comment type="similarity">
    <text evidence="1">Belongs to the MinE family.</text>
</comment>
<dbReference type="FunFam" id="3.30.1070.10:FF:000002">
    <property type="entry name" value="Cell division topological specificity factor-like, chloroplastic"/>
    <property type="match status" value="1"/>
</dbReference>
<proteinExistence type="inferred from homology"/>
<comment type="caution">
    <text evidence="2">The sequence shown here is derived from an EMBL/GenBank/DDBJ whole genome shotgun (WGS) entry which is preliminary data.</text>
</comment>
<name>A0AAV8U8C7_9ROSI</name>
<gene>
    <name evidence="2" type="ORF">K2173_017036</name>
</gene>
<dbReference type="PANTHER" id="PTHR33404">
    <property type="entry name" value="CELL DIVISION TOPOLOGICAL SPECIFICITY FACTOR HOMOLOG, CHLOROPLASTIC"/>
    <property type="match status" value="1"/>
</dbReference>
<protein>
    <recommendedName>
        <fullName evidence="4">Plastid division regulator MinE</fullName>
    </recommendedName>
</protein>
<organism evidence="2 3">
    <name type="scientific">Erythroxylum novogranatense</name>
    <dbReference type="NCBI Taxonomy" id="1862640"/>
    <lineage>
        <taxon>Eukaryota</taxon>
        <taxon>Viridiplantae</taxon>
        <taxon>Streptophyta</taxon>
        <taxon>Embryophyta</taxon>
        <taxon>Tracheophyta</taxon>
        <taxon>Spermatophyta</taxon>
        <taxon>Magnoliopsida</taxon>
        <taxon>eudicotyledons</taxon>
        <taxon>Gunneridae</taxon>
        <taxon>Pentapetalae</taxon>
        <taxon>rosids</taxon>
        <taxon>fabids</taxon>
        <taxon>Malpighiales</taxon>
        <taxon>Erythroxylaceae</taxon>
        <taxon>Erythroxylum</taxon>
    </lineage>
</organism>
<evidence type="ECO:0000256" key="1">
    <source>
        <dbReference type="ARBA" id="ARBA00008168"/>
    </source>
</evidence>
<dbReference type="GO" id="GO:0010020">
    <property type="term" value="P:chloroplast fission"/>
    <property type="evidence" value="ECO:0007669"/>
    <property type="project" value="TreeGrafter"/>
</dbReference>
<evidence type="ECO:0008006" key="4">
    <source>
        <dbReference type="Google" id="ProtNLM"/>
    </source>
</evidence>
<evidence type="ECO:0000313" key="2">
    <source>
        <dbReference type="EMBL" id="KAJ8774590.1"/>
    </source>
</evidence>
<dbReference type="Proteomes" id="UP001159364">
    <property type="component" value="Linkage Group LG01"/>
</dbReference>
<sequence>MAMSGDMGLSATMTSFHRFPLRSSLASPNCKVEFTGSLNGAFGTFASNQKWPSISFDSRKMCGHSKRLSGIAREYQLSSNPVGQDADSFLLNIINMSFFERLNLAWKIVFPTPTARKSSNARIAKQRLKMILFSDRCAVSDEAKRKIVSNIVRALSEFVEIESKDKVQLSVTADYDLGTVYSVTVPVLRVKQEYSDREEIGSITNIEYKDTGDDSGSVDVQFDFYIPDDRAR</sequence>
<dbReference type="InterPro" id="IPR036707">
    <property type="entry name" value="MinE_sf"/>
</dbReference>
<dbReference type="AlphaFoldDB" id="A0AAV8U8C7"/>
<keyword evidence="3" id="KW-1185">Reference proteome</keyword>
<dbReference type="GO" id="GO:0051301">
    <property type="term" value="P:cell division"/>
    <property type="evidence" value="ECO:0007669"/>
    <property type="project" value="InterPro"/>
</dbReference>
<dbReference type="Gene3D" id="3.30.1070.10">
    <property type="entry name" value="Cell division topological specificity factor MinE"/>
    <property type="match status" value="1"/>
</dbReference>
<reference evidence="2 3" key="1">
    <citation type="submission" date="2021-09" db="EMBL/GenBank/DDBJ databases">
        <title>Genomic insights and catalytic innovation underlie evolution of tropane alkaloids biosynthesis.</title>
        <authorList>
            <person name="Wang Y.-J."/>
            <person name="Tian T."/>
            <person name="Huang J.-P."/>
            <person name="Huang S.-X."/>
        </authorList>
    </citation>
    <scope>NUCLEOTIDE SEQUENCE [LARGE SCALE GENOMIC DNA]</scope>
    <source>
        <strain evidence="2">KIB-2018</strain>
        <tissue evidence="2">Leaf</tissue>
    </source>
</reference>
<evidence type="ECO:0000313" key="3">
    <source>
        <dbReference type="Proteomes" id="UP001159364"/>
    </source>
</evidence>
<accession>A0AAV8U8C7</accession>